<dbReference type="NCBIfam" id="TIGR00830">
    <property type="entry name" value="PTBA"/>
    <property type="match status" value="1"/>
</dbReference>
<dbReference type="PROSITE" id="PS00371">
    <property type="entry name" value="PTS_EIIA_TYPE_1_HIS"/>
    <property type="match status" value="1"/>
</dbReference>
<dbReference type="Pfam" id="PF00358">
    <property type="entry name" value="PTS_EIIA_1"/>
    <property type="match status" value="1"/>
</dbReference>
<dbReference type="Proteomes" id="UP001208656">
    <property type="component" value="Unassembled WGS sequence"/>
</dbReference>
<evidence type="ECO:0000313" key="9">
    <source>
        <dbReference type="Proteomes" id="UP001208656"/>
    </source>
</evidence>
<name>A0ABT2WCZ2_9BACI</name>
<protein>
    <submittedName>
        <fullName evidence="8">PTS glucose transporter subunit IIA</fullName>
    </submittedName>
</protein>
<dbReference type="InterPro" id="IPR001127">
    <property type="entry name" value="PTS_EIIA_1_perm"/>
</dbReference>
<evidence type="ECO:0000313" key="8">
    <source>
        <dbReference type="EMBL" id="MCU9593545.1"/>
    </source>
</evidence>
<keyword evidence="6" id="KW-0418">Kinase</keyword>
<keyword evidence="3 8" id="KW-0762">Sugar transport</keyword>
<keyword evidence="4" id="KW-0808">Transferase</keyword>
<dbReference type="PANTHER" id="PTHR45008">
    <property type="entry name" value="PTS SYSTEM GLUCOSE-SPECIFIC EIIA COMPONENT"/>
    <property type="match status" value="1"/>
</dbReference>
<dbReference type="PANTHER" id="PTHR45008:SF1">
    <property type="entry name" value="PTS SYSTEM GLUCOSE-SPECIFIC EIIA COMPONENT"/>
    <property type="match status" value="1"/>
</dbReference>
<dbReference type="InterPro" id="IPR050890">
    <property type="entry name" value="PTS_EIIA_component"/>
</dbReference>
<dbReference type="PROSITE" id="PS51093">
    <property type="entry name" value="PTS_EIIA_TYPE_1"/>
    <property type="match status" value="1"/>
</dbReference>
<feature type="domain" description="PTS EIIA type-1" evidence="7">
    <location>
        <begin position="31"/>
        <end position="135"/>
    </location>
</feature>
<organism evidence="8 9">
    <name type="scientific">Pallidibacillus thermolactis</name>
    <dbReference type="NCBI Taxonomy" id="251051"/>
    <lineage>
        <taxon>Bacteria</taxon>
        <taxon>Bacillati</taxon>
        <taxon>Bacillota</taxon>
        <taxon>Bacilli</taxon>
        <taxon>Bacillales</taxon>
        <taxon>Bacillaceae</taxon>
        <taxon>Pallidibacillus</taxon>
    </lineage>
</organism>
<gene>
    <name evidence="8" type="ORF">OEV82_03625</name>
</gene>
<evidence type="ECO:0000256" key="2">
    <source>
        <dbReference type="ARBA" id="ARBA00022448"/>
    </source>
</evidence>
<evidence type="ECO:0000259" key="7">
    <source>
        <dbReference type="PROSITE" id="PS51093"/>
    </source>
</evidence>
<evidence type="ECO:0000256" key="3">
    <source>
        <dbReference type="ARBA" id="ARBA00022597"/>
    </source>
</evidence>
<evidence type="ECO:0000256" key="4">
    <source>
        <dbReference type="ARBA" id="ARBA00022679"/>
    </source>
</evidence>
<keyword evidence="2" id="KW-0813">Transport</keyword>
<keyword evidence="9" id="KW-1185">Reference proteome</keyword>
<comment type="caution">
    <text evidence="8">The sequence shown here is derived from an EMBL/GenBank/DDBJ whole genome shotgun (WGS) entry which is preliminary data.</text>
</comment>
<dbReference type="Gene3D" id="2.70.70.10">
    <property type="entry name" value="Glucose Permease (Domain IIA)"/>
    <property type="match status" value="1"/>
</dbReference>
<proteinExistence type="predicted"/>
<evidence type="ECO:0000256" key="1">
    <source>
        <dbReference type="ARBA" id="ARBA00004496"/>
    </source>
</evidence>
<accession>A0ABT2WCZ2</accession>
<keyword evidence="5" id="KW-0598">Phosphotransferase system</keyword>
<sequence>MLKKLFKKTKGEEKIVAALNGKVVKLEDVPDPVFNQKMMGEGIAIEPVQGEVVSPVNGKVVQIPASKHAIGLESEQGAEILIHVGLETVALEGKGFTPHVRVGDKVSVGQSLLSFDLDFIRENASSTVTPMVITNTNTLNKQMRVAEVSDAKAGETVLITIK</sequence>
<dbReference type="InterPro" id="IPR011055">
    <property type="entry name" value="Dup_hybrid_motif"/>
</dbReference>
<evidence type="ECO:0000256" key="6">
    <source>
        <dbReference type="ARBA" id="ARBA00022777"/>
    </source>
</evidence>
<evidence type="ECO:0000256" key="5">
    <source>
        <dbReference type="ARBA" id="ARBA00022683"/>
    </source>
</evidence>
<comment type="subcellular location">
    <subcellularLocation>
        <location evidence="1">Cytoplasm</location>
    </subcellularLocation>
</comment>
<reference evidence="8 9" key="1">
    <citation type="submission" date="2022-10" db="EMBL/GenBank/DDBJ databases">
        <title>Description of Fervidibacillus gen. nov. in the family Fervidibacillaceae fam. nov. with two species, Fervidibacillus albus sp. nov., and Fervidibacillus halotolerans sp. nov., isolated from tidal flat sediments.</title>
        <authorList>
            <person name="Kwon K.K."/>
            <person name="Yang S.-H."/>
        </authorList>
    </citation>
    <scope>NUCLEOTIDE SEQUENCE [LARGE SCALE GENOMIC DNA]</scope>
    <source>
        <strain evidence="8 9">DSM 23332</strain>
    </source>
</reference>
<dbReference type="RefSeq" id="WP_173658656.1">
    <property type="nucleotide sequence ID" value="NZ_JAOUSE010000006.1"/>
</dbReference>
<dbReference type="EMBL" id="JAOUSE010000006">
    <property type="protein sequence ID" value="MCU9593545.1"/>
    <property type="molecule type" value="Genomic_DNA"/>
</dbReference>
<dbReference type="SUPFAM" id="SSF51261">
    <property type="entry name" value="Duplicated hybrid motif"/>
    <property type="match status" value="1"/>
</dbReference>